<keyword evidence="9" id="KW-0472">Membrane</keyword>
<evidence type="ECO:0000256" key="7">
    <source>
        <dbReference type="ARBA" id="ARBA00022840"/>
    </source>
</evidence>
<evidence type="ECO:0000256" key="8">
    <source>
        <dbReference type="ARBA" id="ARBA00023012"/>
    </source>
</evidence>
<organism evidence="11 12">
    <name type="scientific">Kineococcus endophyticus</name>
    <dbReference type="NCBI Taxonomy" id="1181883"/>
    <lineage>
        <taxon>Bacteria</taxon>
        <taxon>Bacillati</taxon>
        <taxon>Actinomycetota</taxon>
        <taxon>Actinomycetes</taxon>
        <taxon>Kineosporiales</taxon>
        <taxon>Kineosporiaceae</taxon>
        <taxon>Kineococcus</taxon>
    </lineage>
</organism>
<comment type="caution">
    <text evidence="11">The sequence shown here is derived from an EMBL/GenBank/DDBJ whole genome shotgun (WGS) entry which is preliminary data.</text>
</comment>
<sequence>MSGDAPSRGTPLLSAERRAAAAEFLRSPGGRVLTQALLVLASVVDAVSKGVTWSSRTSVLVSVLAVVGVLLRRRCPLLALLASLPGVWWSTLQVAPGVLLANFTYRRRRSALLVVVTITVALTVANTVIYWYPGPGFLVLNLQSAVYFAGYVGSASLVGHLLRVRREQADRLRELQASRHRERLLTERAARADERAQLAREMHDVVSHQISLIALQAGVLRVTLRGADPVPAAVRTTETIRSLAVQANDELRQVLGALTSDAVAASLDAVRTVDDIAHLWQRSGVRGRLQLPDAVDTASVPAPVQRAVYRITQEALTNVRRHADGADVVVRVRLGRDRDHGDGFRSGVHVDVENSPPAGTGAEPVVARSAACGLGGGGAGLVGISERACALGGSLQAGPTADGGFAVRAFLPCGVVRATPA</sequence>
<evidence type="ECO:0000256" key="9">
    <source>
        <dbReference type="SAM" id="Phobius"/>
    </source>
</evidence>
<dbReference type="PANTHER" id="PTHR24421">
    <property type="entry name" value="NITRATE/NITRITE SENSOR PROTEIN NARX-RELATED"/>
    <property type="match status" value="1"/>
</dbReference>
<evidence type="ECO:0000256" key="4">
    <source>
        <dbReference type="ARBA" id="ARBA00022679"/>
    </source>
</evidence>
<comment type="catalytic activity">
    <reaction evidence="1">
        <text>ATP + protein L-histidine = ADP + protein N-phospho-L-histidine.</text>
        <dbReference type="EC" id="2.7.13.3"/>
    </reaction>
</comment>
<dbReference type="InterPro" id="IPR011712">
    <property type="entry name" value="Sig_transdc_His_kin_sub3_dim/P"/>
</dbReference>
<keyword evidence="3" id="KW-0597">Phosphoprotein</keyword>
<dbReference type="InterPro" id="IPR050482">
    <property type="entry name" value="Sensor_HK_TwoCompSys"/>
</dbReference>
<keyword evidence="9" id="KW-1133">Transmembrane helix</keyword>
<dbReference type="GO" id="GO:0016301">
    <property type="term" value="F:kinase activity"/>
    <property type="evidence" value="ECO:0007669"/>
    <property type="project" value="UniProtKB-KW"/>
</dbReference>
<dbReference type="RefSeq" id="WP_367637078.1">
    <property type="nucleotide sequence ID" value="NZ_JBFNQN010000004.1"/>
</dbReference>
<evidence type="ECO:0000313" key="11">
    <source>
        <dbReference type="EMBL" id="MEW9264390.1"/>
    </source>
</evidence>
<reference evidence="11 12" key="1">
    <citation type="submission" date="2024-07" db="EMBL/GenBank/DDBJ databases">
        <authorList>
            <person name="Thanompreechachai J."/>
            <person name="Duangmal K."/>
        </authorList>
    </citation>
    <scope>NUCLEOTIDE SEQUENCE [LARGE SCALE GENOMIC DNA]</scope>
    <source>
        <strain evidence="11 12">KCTC 19886</strain>
    </source>
</reference>
<dbReference type="PANTHER" id="PTHR24421:SF10">
    <property type="entry name" value="NITRATE_NITRITE SENSOR PROTEIN NARQ"/>
    <property type="match status" value="1"/>
</dbReference>
<accession>A0ABV3P464</accession>
<keyword evidence="6 11" id="KW-0418">Kinase</keyword>
<dbReference type="SUPFAM" id="SSF55874">
    <property type="entry name" value="ATPase domain of HSP90 chaperone/DNA topoisomerase II/histidine kinase"/>
    <property type="match status" value="1"/>
</dbReference>
<feature type="transmembrane region" description="Helical" evidence="9">
    <location>
        <begin position="144"/>
        <end position="162"/>
    </location>
</feature>
<dbReference type="InterPro" id="IPR036890">
    <property type="entry name" value="HATPase_C_sf"/>
</dbReference>
<keyword evidence="5" id="KW-0547">Nucleotide-binding</keyword>
<dbReference type="CDD" id="cd16917">
    <property type="entry name" value="HATPase_UhpB-NarQ-NarX-like"/>
    <property type="match status" value="1"/>
</dbReference>
<evidence type="ECO:0000313" key="12">
    <source>
        <dbReference type="Proteomes" id="UP001555826"/>
    </source>
</evidence>
<feature type="transmembrane region" description="Helical" evidence="9">
    <location>
        <begin position="111"/>
        <end position="132"/>
    </location>
</feature>
<protein>
    <recommendedName>
        <fullName evidence="2">histidine kinase</fullName>
        <ecNumber evidence="2">2.7.13.3</ecNumber>
    </recommendedName>
</protein>
<evidence type="ECO:0000256" key="2">
    <source>
        <dbReference type="ARBA" id="ARBA00012438"/>
    </source>
</evidence>
<feature type="transmembrane region" description="Helical" evidence="9">
    <location>
        <begin position="77"/>
        <end position="99"/>
    </location>
</feature>
<dbReference type="Pfam" id="PF07730">
    <property type="entry name" value="HisKA_3"/>
    <property type="match status" value="1"/>
</dbReference>
<evidence type="ECO:0000256" key="3">
    <source>
        <dbReference type="ARBA" id="ARBA00022553"/>
    </source>
</evidence>
<name>A0ABV3P464_9ACTN</name>
<evidence type="ECO:0000256" key="1">
    <source>
        <dbReference type="ARBA" id="ARBA00000085"/>
    </source>
</evidence>
<keyword evidence="8" id="KW-0902">Two-component regulatory system</keyword>
<gene>
    <name evidence="11" type="ORF">AB1207_06500</name>
</gene>
<dbReference type="Gene3D" id="3.30.565.10">
    <property type="entry name" value="Histidine kinase-like ATPase, C-terminal domain"/>
    <property type="match status" value="1"/>
</dbReference>
<evidence type="ECO:0000256" key="6">
    <source>
        <dbReference type="ARBA" id="ARBA00022777"/>
    </source>
</evidence>
<keyword evidence="12" id="KW-1185">Reference proteome</keyword>
<feature type="domain" description="Signal transduction histidine kinase subgroup 3 dimerisation and phosphoacceptor" evidence="10">
    <location>
        <begin position="194"/>
        <end position="260"/>
    </location>
</feature>
<dbReference type="Gene3D" id="1.20.5.1930">
    <property type="match status" value="1"/>
</dbReference>
<keyword evidence="4" id="KW-0808">Transferase</keyword>
<evidence type="ECO:0000256" key="5">
    <source>
        <dbReference type="ARBA" id="ARBA00022741"/>
    </source>
</evidence>
<proteinExistence type="predicted"/>
<dbReference type="EMBL" id="JBFNQN010000004">
    <property type="protein sequence ID" value="MEW9264390.1"/>
    <property type="molecule type" value="Genomic_DNA"/>
</dbReference>
<evidence type="ECO:0000259" key="10">
    <source>
        <dbReference type="Pfam" id="PF07730"/>
    </source>
</evidence>
<keyword evidence="9" id="KW-0812">Transmembrane</keyword>
<keyword evidence="7" id="KW-0067">ATP-binding</keyword>
<dbReference type="EC" id="2.7.13.3" evidence="2"/>
<dbReference type="Proteomes" id="UP001555826">
    <property type="component" value="Unassembled WGS sequence"/>
</dbReference>